<dbReference type="GO" id="GO:0008277">
    <property type="term" value="P:regulation of G protein-coupled receptor signaling pathway"/>
    <property type="evidence" value="ECO:0007669"/>
    <property type="project" value="InterPro"/>
</dbReference>
<name>A0A443SCP8_9ACAR</name>
<feature type="region of interest" description="Disordered" evidence="3">
    <location>
        <begin position="19"/>
        <end position="48"/>
    </location>
</feature>
<evidence type="ECO:0000256" key="2">
    <source>
        <dbReference type="ARBA" id="ARBA00022553"/>
    </source>
</evidence>
<gene>
    <name evidence="5" type="ORF">B4U80_00406</name>
</gene>
<dbReference type="PANTHER" id="PTHR46052:SF1">
    <property type="entry name" value="PHOSDUCIN-LIKE PROTEIN"/>
    <property type="match status" value="1"/>
</dbReference>
<dbReference type="Proteomes" id="UP000288716">
    <property type="component" value="Unassembled WGS sequence"/>
</dbReference>
<dbReference type="PRINTS" id="PR00677">
    <property type="entry name" value="PHOSDUCIN"/>
</dbReference>
<evidence type="ECO:0000256" key="1">
    <source>
        <dbReference type="ARBA" id="ARBA00009686"/>
    </source>
</evidence>
<keyword evidence="2" id="KW-0597">Phosphoprotein</keyword>
<reference evidence="5 6" key="1">
    <citation type="journal article" date="2018" name="Gigascience">
        <title>Genomes of trombidid mites reveal novel predicted allergens and laterally-transferred genes associated with secondary metabolism.</title>
        <authorList>
            <person name="Dong X."/>
            <person name="Chaisiri K."/>
            <person name="Xia D."/>
            <person name="Armstrong S.D."/>
            <person name="Fang Y."/>
            <person name="Donnelly M.J."/>
            <person name="Kadowaki T."/>
            <person name="McGarry J.W."/>
            <person name="Darby A.C."/>
            <person name="Makepeace B.L."/>
        </authorList>
    </citation>
    <scope>NUCLEOTIDE SEQUENCE [LARGE SCALE GENOMIC DNA]</scope>
    <source>
        <strain evidence="5">UoL-UT</strain>
    </source>
</reference>
<dbReference type="VEuPathDB" id="VectorBase:LDEU006763"/>
<accession>A0A443SCP8</accession>
<dbReference type="Gene3D" id="3.40.30.10">
    <property type="entry name" value="Glutaredoxin"/>
    <property type="match status" value="1"/>
</dbReference>
<dbReference type="Pfam" id="PF02114">
    <property type="entry name" value="Phosducin"/>
    <property type="match status" value="1"/>
</dbReference>
<evidence type="ECO:0000313" key="6">
    <source>
        <dbReference type="Proteomes" id="UP000288716"/>
    </source>
</evidence>
<keyword evidence="6" id="KW-1185">Reference proteome</keyword>
<dbReference type="STRING" id="299467.A0A443SCP8"/>
<dbReference type="CDD" id="cd02987">
    <property type="entry name" value="Phd_like_Phd"/>
    <property type="match status" value="1"/>
</dbReference>
<dbReference type="InterPro" id="IPR023196">
    <property type="entry name" value="Phosducin_N_dom_sf"/>
</dbReference>
<dbReference type="InterPro" id="IPR001200">
    <property type="entry name" value="Phosducin"/>
</dbReference>
<evidence type="ECO:0000256" key="3">
    <source>
        <dbReference type="SAM" id="MobiDB-lite"/>
    </source>
</evidence>
<sequence length="297" mass="34440">MSTLDDKILGEKLHYYCSSDEEDVEREDHEENGSNQQEAIQTRSIKDAMETRSDLRDWEGYSVNTGPKGVIKDWQRYKQIEAEKREARELEKLKLMKKLSMSCRSHLDDEKEKKKENEVDDELKQILKESDSFLDEYMQKRMEEMLMKQQSKQKFGSIEYLESGVHFLDTIEKKHKDVTIVCHIYSRDKKGCEAMNGCLSCLAEKYVFVKFCCIEATAAGMSRHFEKSGVPALLIYKNGNLLGSFVRLTDEFGEDFYSTDVEAYLVEHGFLPDPSLIPEIVKRSTIREGNNDDSDDD</sequence>
<comment type="caution">
    <text evidence="5">The sequence shown here is derived from an EMBL/GenBank/DDBJ whole genome shotgun (WGS) entry which is preliminary data.</text>
</comment>
<dbReference type="PANTHER" id="PTHR46052">
    <property type="entry name" value="PHOSDUCIN-LIKE PROTEIN"/>
    <property type="match status" value="1"/>
</dbReference>
<feature type="domain" description="Phosducin" evidence="4">
    <location>
        <begin position="56"/>
        <end position="283"/>
    </location>
</feature>
<organism evidence="5 6">
    <name type="scientific">Leptotrombidium deliense</name>
    <dbReference type="NCBI Taxonomy" id="299467"/>
    <lineage>
        <taxon>Eukaryota</taxon>
        <taxon>Metazoa</taxon>
        <taxon>Ecdysozoa</taxon>
        <taxon>Arthropoda</taxon>
        <taxon>Chelicerata</taxon>
        <taxon>Arachnida</taxon>
        <taxon>Acari</taxon>
        <taxon>Acariformes</taxon>
        <taxon>Trombidiformes</taxon>
        <taxon>Prostigmata</taxon>
        <taxon>Anystina</taxon>
        <taxon>Parasitengona</taxon>
        <taxon>Trombiculoidea</taxon>
        <taxon>Trombiculidae</taxon>
        <taxon>Leptotrombidium</taxon>
    </lineage>
</organism>
<dbReference type="InterPro" id="IPR051499">
    <property type="entry name" value="Phosducin-like_reg"/>
</dbReference>
<dbReference type="SUPFAM" id="SSF52833">
    <property type="entry name" value="Thioredoxin-like"/>
    <property type="match status" value="1"/>
</dbReference>
<dbReference type="InterPro" id="IPR024253">
    <property type="entry name" value="Phosducin_thioredoxin-like_dom"/>
</dbReference>
<protein>
    <submittedName>
        <fullName evidence="5">Phosducin-like protein</fullName>
    </submittedName>
</protein>
<dbReference type="AlphaFoldDB" id="A0A443SCP8"/>
<proteinExistence type="inferred from homology"/>
<dbReference type="Gene3D" id="1.10.168.10">
    <property type="entry name" value="Phosducin, domain 2"/>
    <property type="match status" value="1"/>
</dbReference>
<evidence type="ECO:0000313" key="5">
    <source>
        <dbReference type="EMBL" id="RWS25277.1"/>
    </source>
</evidence>
<feature type="compositionally biased region" description="Polar residues" evidence="3">
    <location>
        <begin position="33"/>
        <end position="43"/>
    </location>
</feature>
<evidence type="ECO:0000259" key="4">
    <source>
        <dbReference type="Pfam" id="PF02114"/>
    </source>
</evidence>
<comment type="similarity">
    <text evidence="1">Belongs to the phosducin family.</text>
</comment>
<dbReference type="EMBL" id="NCKV01003883">
    <property type="protein sequence ID" value="RWS25277.1"/>
    <property type="molecule type" value="Genomic_DNA"/>
</dbReference>
<dbReference type="InterPro" id="IPR036249">
    <property type="entry name" value="Thioredoxin-like_sf"/>
</dbReference>
<dbReference type="OrthoDB" id="70588at2759"/>